<dbReference type="RefSeq" id="WP_222980390.1">
    <property type="nucleotide sequence ID" value="NZ_JAINVZ010000017.1"/>
</dbReference>
<comment type="caution">
    <text evidence="2">The sequence shown here is derived from an EMBL/GenBank/DDBJ whole genome shotgun (WGS) entry which is preliminary data.</text>
</comment>
<sequence length="139" mass="14385">MTENTPGAQGDPAVVQQALHQLASDRDDVVALGTLAASDVLLPVPDDLPGPEGDGEPGSIHLPVYEQSDGVRLVPVFTSEDRLTQALPQIHSYRTVRLSLLGQGWPADDLSLSIDAGTPDTLTVQGQGVRALASLAGGA</sequence>
<evidence type="ECO:0000313" key="3">
    <source>
        <dbReference type="Proteomes" id="UP001198565"/>
    </source>
</evidence>
<evidence type="ECO:0000259" key="1">
    <source>
        <dbReference type="Pfam" id="PF07179"/>
    </source>
</evidence>
<dbReference type="InterPro" id="IPR009839">
    <property type="entry name" value="SseB_N"/>
</dbReference>
<evidence type="ECO:0000313" key="2">
    <source>
        <dbReference type="EMBL" id="MBY8887654.1"/>
    </source>
</evidence>
<dbReference type="Proteomes" id="UP001198565">
    <property type="component" value="Unassembled WGS sequence"/>
</dbReference>
<dbReference type="EMBL" id="JAINVZ010000017">
    <property type="protein sequence ID" value="MBY8887654.1"/>
    <property type="molecule type" value="Genomic_DNA"/>
</dbReference>
<accession>A0ABS7R0U0</accession>
<organism evidence="2 3">
    <name type="scientific">Streptantibioticus parmotrematis</name>
    <dbReference type="NCBI Taxonomy" id="2873249"/>
    <lineage>
        <taxon>Bacteria</taxon>
        <taxon>Bacillati</taxon>
        <taxon>Actinomycetota</taxon>
        <taxon>Actinomycetes</taxon>
        <taxon>Kitasatosporales</taxon>
        <taxon>Streptomycetaceae</taxon>
        <taxon>Streptantibioticus</taxon>
    </lineage>
</organism>
<dbReference type="Pfam" id="PF07179">
    <property type="entry name" value="SseB"/>
    <property type="match status" value="1"/>
</dbReference>
<gene>
    <name evidence="2" type="ORF">K7472_22840</name>
</gene>
<name>A0ABS7R0U0_9ACTN</name>
<reference evidence="2 3" key="1">
    <citation type="submission" date="2021-08" db="EMBL/GenBank/DDBJ databases">
        <title>Streptomyces sp. PTM05 isolated from lichen.</title>
        <authorList>
            <person name="Somphong A."/>
            <person name="Phongsopitanun W."/>
            <person name="Tanasupawat S."/>
        </authorList>
    </citation>
    <scope>NUCLEOTIDE SEQUENCE [LARGE SCALE GENOMIC DNA]</scope>
    <source>
        <strain evidence="2 3">Ptm05</strain>
    </source>
</reference>
<proteinExistence type="predicted"/>
<keyword evidence="3" id="KW-1185">Reference proteome</keyword>
<feature type="domain" description="SseB protein N-terminal" evidence="1">
    <location>
        <begin position="16"/>
        <end position="131"/>
    </location>
</feature>
<protein>
    <submittedName>
        <fullName evidence="2">SseB family protein</fullName>
    </submittedName>
</protein>